<accession>A0A1F5HGX7</accession>
<dbReference type="AlphaFoldDB" id="A0A1F5HGX7"/>
<evidence type="ECO:0000313" key="2">
    <source>
        <dbReference type="Proteomes" id="UP000178369"/>
    </source>
</evidence>
<evidence type="ECO:0000313" key="1">
    <source>
        <dbReference type="EMBL" id="OGE03360.1"/>
    </source>
</evidence>
<reference evidence="1 2" key="1">
    <citation type="journal article" date="2016" name="Nat. Commun.">
        <title>Thousands of microbial genomes shed light on interconnected biogeochemical processes in an aquifer system.</title>
        <authorList>
            <person name="Anantharaman K."/>
            <person name="Brown C.T."/>
            <person name="Hug L.A."/>
            <person name="Sharon I."/>
            <person name="Castelle C.J."/>
            <person name="Probst A.J."/>
            <person name="Thomas B.C."/>
            <person name="Singh A."/>
            <person name="Wilkins M.J."/>
            <person name="Karaoz U."/>
            <person name="Brodie E.L."/>
            <person name="Williams K.H."/>
            <person name="Hubbard S.S."/>
            <person name="Banfield J.F."/>
        </authorList>
    </citation>
    <scope>NUCLEOTIDE SEQUENCE [LARGE SCALE GENOMIC DNA]</scope>
</reference>
<dbReference type="Proteomes" id="UP000178369">
    <property type="component" value="Unassembled WGS sequence"/>
</dbReference>
<organism evidence="1 2">
    <name type="scientific">Candidatus Curtissbacteria bacterium RIFCSPHIGHO2_12_FULL_41_17</name>
    <dbReference type="NCBI Taxonomy" id="1797722"/>
    <lineage>
        <taxon>Bacteria</taxon>
        <taxon>Candidatus Curtissiibacteriota</taxon>
    </lineage>
</organism>
<sequence>MGPERAIERKYHPYNAIVVMPYGSNLRENGQVRLSYWSAQTVHAAYHLWLKGLASRIVIPGETVFGEGRPATTDLMVRYLIHKGIPPTSIIPLFHLNNTIYQLKAVKQIKEKEEWRSLLVVGCHWHNDRVKDNLARIGLSADVVEVETALAKWHPQTERERLLKVPATERMTIKDQRLRNHPILRQLWLQELGTKIFGPRVVDLRDDTYAKSKLREFKKHSK</sequence>
<proteinExistence type="predicted"/>
<comment type="caution">
    <text evidence="1">The sequence shown here is derived from an EMBL/GenBank/DDBJ whole genome shotgun (WGS) entry which is preliminary data.</text>
</comment>
<name>A0A1F5HGX7_9BACT</name>
<dbReference type="EMBL" id="MFBL01000056">
    <property type="protein sequence ID" value="OGE03360.1"/>
    <property type="molecule type" value="Genomic_DNA"/>
</dbReference>
<gene>
    <name evidence="1" type="ORF">A3F45_03635</name>
</gene>
<protein>
    <submittedName>
        <fullName evidence="1">Uncharacterized protein</fullName>
    </submittedName>
</protein>